<dbReference type="PROSITE" id="PS50110">
    <property type="entry name" value="RESPONSE_REGULATORY"/>
    <property type="match status" value="1"/>
</dbReference>
<evidence type="ECO:0000256" key="8">
    <source>
        <dbReference type="PROSITE-ProRule" id="PRU00169"/>
    </source>
</evidence>
<dbReference type="GO" id="GO:0004673">
    <property type="term" value="F:protein histidine kinase activity"/>
    <property type="evidence" value="ECO:0007669"/>
    <property type="project" value="UniProtKB-EC"/>
</dbReference>
<comment type="caution">
    <text evidence="12">The sequence shown here is derived from an EMBL/GenBank/DDBJ whole genome shotgun (WGS) entry which is preliminary data.</text>
</comment>
<dbReference type="PROSITE" id="PS50109">
    <property type="entry name" value="HIS_KIN"/>
    <property type="match status" value="1"/>
</dbReference>
<organism evidence="12 13">
    <name type="scientific">Sphingomonas aracearum</name>
    <dbReference type="NCBI Taxonomy" id="2283317"/>
    <lineage>
        <taxon>Bacteria</taxon>
        <taxon>Pseudomonadati</taxon>
        <taxon>Pseudomonadota</taxon>
        <taxon>Alphaproteobacteria</taxon>
        <taxon>Sphingomonadales</taxon>
        <taxon>Sphingomonadaceae</taxon>
        <taxon>Sphingomonas</taxon>
    </lineage>
</organism>
<dbReference type="EMBL" id="QQNB01000003">
    <property type="protein sequence ID" value="RDE04562.1"/>
    <property type="molecule type" value="Genomic_DNA"/>
</dbReference>
<dbReference type="SUPFAM" id="SSF52172">
    <property type="entry name" value="CheY-like"/>
    <property type="match status" value="1"/>
</dbReference>
<dbReference type="EC" id="2.7.13.3" evidence="2"/>
<dbReference type="GO" id="GO:0000160">
    <property type="term" value="P:phosphorelay signal transduction system"/>
    <property type="evidence" value="ECO:0007669"/>
    <property type="project" value="InterPro"/>
</dbReference>
<name>A0A369VU15_9SPHN</name>
<dbReference type="Pfam" id="PF00072">
    <property type="entry name" value="Response_reg"/>
    <property type="match status" value="1"/>
</dbReference>
<evidence type="ECO:0000313" key="12">
    <source>
        <dbReference type="EMBL" id="RDE04562.1"/>
    </source>
</evidence>
<evidence type="ECO:0000256" key="9">
    <source>
        <dbReference type="SAM" id="Coils"/>
    </source>
</evidence>
<dbReference type="SMART" id="SM00387">
    <property type="entry name" value="HATPase_c"/>
    <property type="match status" value="1"/>
</dbReference>
<feature type="modified residue" description="4-aspartylphosphate" evidence="8">
    <location>
        <position position="55"/>
    </location>
</feature>
<dbReference type="SMART" id="SM00448">
    <property type="entry name" value="REC"/>
    <property type="match status" value="1"/>
</dbReference>
<dbReference type="Gene3D" id="3.30.450.20">
    <property type="entry name" value="PAS domain"/>
    <property type="match status" value="1"/>
</dbReference>
<feature type="coiled-coil region" evidence="9">
    <location>
        <begin position="125"/>
        <end position="152"/>
    </location>
</feature>
<dbReference type="GO" id="GO:0005524">
    <property type="term" value="F:ATP binding"/>
    <property type="evidence" value="ECO:0007669"/>
    <property type="project" value="UniProtKB-KW"/>
</dbReference>
<feature type="domain" description="Histidine kinase" evidence="10">
    <location>
        <begin position="152"/>
        <end position="344"/>
    </location>
</feature>
<keyword evidence="6" id="KW-0418">Kinase</keyword>
<dbReference type="InterPro" id="IPR011495">
    <property type="entry name" value="Sig_transdc_His_kin_sub2_dim/P"/>
</dbReference>
<protein>
    <recommendedName>
        <fullName evidence="2">histidine kinase</fullName>
        <ecNumber evidence="2">2.7.13.3</ecNumber>
    </recommendedName>
</protein>
<dbReference type="AlphaFoldDB" id="A0A369VU15"/>
<dbReference type="CDD" id="cd00156">
    <property type="entry name" value="REC"/>
    <property type="match status" value="1"/>
</dbReference>
<proteinExistence type="predicted"/>
<accession>A0A369VU15</accession>
<dbReference type="InterPro" id="IPR011006">
    <property type="entry name" value="CheY-like_superfamily"/>
</dbReference>
<dbReference type="CDD" id="cd16936">
    <property type="entry name" value="HATPase_RsbW-like"/>
    <property type="match status" value="1"/>
</dbReference>
<feature type="domain" description="Response regulatory" evidence="11">
    <location>
        <begin position="6"/>
        <end position="120"/>
    </location>
</feature>
<dbReference type="PANTHER" id="PTHR41523">
    <property type="entry name" value="TWO-COMPONENT SYSTEM SENSOR PROTEIN"/>
    <property type="match status" value="1"/>
</dbReference>
<evidence type="ECO:0000256" key="3">
    <source>
        <dbReference type="ARBA" id="ARBA00022553"/>
    </source>
</evidence>
<dbReference type="InterPro" id="IPR036890">
    <property type="entry name" value="HATPase_C_sf"/>
</dbReference>
<dbReference type="OrthoDB" id="7297573at2"/>
<dbReference type="Proteomes" id="UP000253918">
    <property type="component" value="Unassembled WGS sequence"/>
</dbReference>
<dbReference type="SUPFAM" id="SSF55874">
    <property type="entry name" value="ATPase domain of HSP90 chaperone/DNA topoisomerase II/histidine kinase"/>
    <property type="match status" value="1"/>
</dbReference>
<sequence length="344" mass="36850">MHAGARILYIDDDAGLARLAARVLGRRGYAVTTANSGAEGLKIAAAERFDLVAVDHYMPEMDGLETMARLHALPEAPPVVYVTGSEESRVAVAALKAGAADYVVKTIGDDFFDLLVSTFDQVLDRSRLEREKSAAEEQLRAGNERLAALLREVNHRVANSLQMVSAMVRLQAGATSDPGARDALEDTQTRIAAIAQVHRRLYTSDDVQQIDMREYLAAMIEELGETWSTPAAPRTLRLTAEPILLATDRAVSLGVIVNELVSNACKYAYPASGPGEVRVALGAEGDRFTLAVEDDGCGIDLDAAPRGTGVGTKLIRAMAQSLQSAVLYDAREQGTRATLTAALI</sequence>
<keyword evidence="7" id="KW-0067">ATP-binding</keyword>
<dbReference type="RefSeq" id="WP_114688299.1">
    <property type="nucleotide sequence ID" value="NZ_QQNB01000003.1"/>
</dbReference>
<dbReference type="PANTHER" id="PTHR41523:SF8">
    <property type="entry name" value="ETHYLENE RESPONSE SENSOR PROTEIN"/>
    <property type="match status" value="1"/>
</dbReference>
<evidence type="ECO:0000259" key="11">
    <source>
        <dbReference type="PROSITE" id="PS50110"/>
    </source>
</evidence>
<dbReference type="InterPro" id="IPR001789">
    <property type="entry name" value="Sig_transdc_resp-reg_receiver"/>
</dbReference>
<evidence type="ECO:0000256" key="1">
    <source>
        <dbReference type="ARBA" id="ARBA00000085"/>
    </source>
</evidence>
<comment type="catalytic activity">
    <reaction evidence="1">
        <text>ATP + protein L-histidine = ADP + protein N-phospho-L-histidine.</text>
        <dbReference type="EC" id="2.7.13.3"/>
    </reaction>
</comment>
<keyword evidence="9" id="KW-0175">Coiled coil</keyword>
<dbReference type="InterPro" id="IPR005467">
    <property type="entry name" value="His_kinase_dom"/>
</dbReference>
<keyword evidence="13" id="KW-1185">Reference proteome</keyword>
<evidence type="ECO:0000313" key="13">
    <source>
        <dbReference type="Proteomes" id="UP000253918"/>
    </source>
</evidence>
<dbReference type="Gene3D" id="3.40.50.2300">
    <property type="match status" value="1"/>
</dbReference>
<dbReference type="Gene3D" id="3.30.565.10">
    <property type="entry name" value="Histidine kinase-like ATPase, C-terminal domain"/>
    <property type="match status" value="1"/>
</dbReference>
<evidence type="ECO:0000256" key="5">
    <source>
        <dbReference type="ARBA" id="ARBA00022741"/>
    </source>
</evidence>
<gene>
    <name evidence="12" type="ORF">DVW87_13230</name>
</gene>
<keyword evidence="4" id="KW-0808">Transferase</keyword>
<evidence type="ECO:0000256" key="7">
    <source>
        <dbReference type="ARBA" id="ARBA00022840"/>
    </source>
</evidence>
<dbReference type="InterPro" id="IPR003594">
    <property type="entry name" value="HATPase_dom"/>
</dbReference>
<dbReference type="Pfam" id="PF07568">
    <property type="entry name" value="HisKA_2"/>
    <property type="match status" value="1"/>
</dbReference>
<keyword evidence="5" id="KW-0547">Nucleotide-binding</keyword>
<evidence type="ECO:0000259" key="10">
    <source>
        <dbReference type="PROSITE" id="PS50109"/>
    </source>
</evidence>
<evidence type="ECO:0000256" key="2">
    <source>
        <dbReference type="ARBA" id="ARBA00012438"/>
    </source>
</evidence>
<dbReference type="Pfam" id="PF02518">
    <property type="entry name" value="HATPase_c"/>
    <property type="match status" value="1"/>
</dbReference>
<keyword evidence="3 8" id="KW-0597">Phosphoprotein</keyword>
<evidence type="ECO:0000256" key="4">
    <source>
        <dbReference type="ARBA" id="ARBA00022679"/>
    </source>
</evidence>
<evidence type="ECO:0000256" key="6">
    <source>
        <dbReference type="ARBA" id="ARBA00022777"/>
    </source>
</evidence>
<reference evidence="12 13" key="1">
    <citation type="submission" date="2018-07" db="EMBL/GenBank/DDBJ databases">
        <title>a novel species of Sphingomonas isolated from the rhizosphere soil of Araceae plant.</title>
        <authorList>
            <person name="Zhiyong W."/>
            <person name="Qinglan Z."/>
            <person name="Zhiwei F."/>
            <person name="Ding X."/>
            <person name="Gejiao W."/>
            <person name="Shixue Z."/>
        </authorList>
    </citation>
    <scope>NUCLEOTIDE SEQUENCE [LARGE SCALE GENOMIC DNA]</scope>
    <source>
        <strain evidence="12 13">WZY 27</strain>
    </source>
</reference>